<reference evidence="1 2" key="1">
    <citation type="journal article" date="2020" name="Nat. Food">
        <title>A phased Vanilla planifolia genome enables genetic improvement of flavour and production.</title>
        <authorList>
            <person name="Hasing T."/>
            <person name="Tang H."/>
            <person name="Brym M."/>
            <person name="Khazi F."/>
            <person name="Huang T."/>
            <person name="Chambers A.H."/>
        </authorList>
    </citation>
    <scope>NUCLEOTIDE SEQUENCE [LARGE SCALE GENOMIC DNA]</scope>
    <source>
        <tissue evidence="1">Leaf</tissue>
    </source>
</reference>
<dbReference type="AlphaFoldDB" id="A0A835UA44"/>
<comment type="caution">
    <text evidence="1">The sequence shown here is derived from an EMBL/GenBank/DDBJ whole genome shotgun (WGS) entry which is preliminary data.</text>
</comment>
<protein>
    <submittedName>
        <fullName evidence="1">Uncharacterized protein</fullName>
    </submittedName>
</protein>
<accession>A0A835UA44</accession>
<sequence length="126" mass="14381">MVFGGDSHGNCCVDWLKEEILGKYGCCKGGSFVMIASWKFQFFKAYSFKRSSSFSKVSHCCSQCALPYLEGLQLLQLQEAVSLPFYHQDHPCFSEVSKLLKCTILQKKRFSSETNAKYAFRFLQNS</sequence>
<dbReference type="EMBL" id="JADCNM010000048">
    <property type="protein sequence ID" value="KAG0451796.1"/>
    <property type="molecule type" value="Genomic_DNA"/>
</dbReference>
<dbReference type="Proteomes" id="UP000639772">
    <property type="component" value="Unassembled WGS sequence"/>
</dbReference>
<name>A0A835UA44_VANPL</name>
<proteinExistence type="predicted"/>
<gene>
    <name evidence="1" type="ORF">HPP92_026054</name>
</gene>
<evidence type="ECO:0000313" key="2">
    <source>
        <dbReference type="Proteomes" id="UP000639772"/>
    </source>
</evidence>
<organism evidence="1 2">
    <name type="scientific">Vanilla planifolia</name>
    <name type="common">Vanilla</name>
    <dbReference type="NCBI Taxonomy" id="51239"/>
    <lineage>
        <taxon>Eukaryota</taxon>
        <taxon>Viridiplantae</taxon>
        <taxon>Streptophyta</taxon>
        <taxon>Embryophyta</taxon>
        <taxon>Tracheophyta</taxon>
        <taxon>Spermatophyta</taxon>
        <taxon>Magnoliopsida</taxon>
        <taxon>Liliopsida</taxon>
        <taxon>Asparagales</taxon>
        <taxon>Orchidaceae</taxon>
        <taxon>Vanilloideae</taxon>
        <taxon>Vanilleae</taxon>
        <taxon>Vanilla</taxon>
    </lineage>
</organism>
<evidence type="ECO:0000313" key="1">
    <source>
        <dbReference type="EMBL" id="KAG0451796.1"/>
    </source>
</evidence>